<dbReference type="PANTHER" id="PTHR47199">
    <property type="entry name" value="PHOTOSYSTEM II STABILITY/ASSEMBLY FACTOR HCF136, CHLOROPLASTIC"/>
    <property type="match status" value="1"/>
</dbReference>
<dbReference type="OrthoDB" id="226401at2"/>
<dbReference type="Pfam" id="PF14870">
    <property type="entry name" value="PSII_BNR"/>
    <property type="match status" value="1"/>
</dbReference>
<evidence type="ECO:0000313" key="6">
    <source>
        <dbReference type="Proteomes" id="UP000317178"/>
    </source>
</evidence>
<dbReference type="InterPro" id="IPR015943">
    <property type="entry name" value="WD40/YVTN_repeat-like_dom_sf"/>
</dbReference>
<gene>
    <name evidence="5" type="ORF">Pla110_07730</name>
</gene>
<dbReference type="RefSeq" id="WP_144993395.1">
    <property type="nucleotide sequence ID" value="NZ_CP036281.1"/>
</dbReference>
<dbReference type="Proteomes" id="UP000317178">
    <property type="component" value="Chromosome"/>
</dbReference>
<keyword evidence="1" id="KW-0602">Photosynthesis</keyword>
<evidence type="ECO:0000256" key="2">
    <source>
        <dbReference type="ARBA" id="ARBA00023276"/>
    </source>
</evidence>
<dbReference type="PROSITE" id="PS51257">
    <property type="entry name" value="PROKAR_LIPOPROTEIN"/>
    <property type="match status" value="1"/>
</dbReference>
<sequence precursor="true">MTYRPIILLVCLLTLGCFCAGTTCSTSRADEPALLPQNEDAQPLTPGAAVIPIQEDAHFRDVCLIDAEVGFAVGDQGAIWKTTDGGESWKWQPTGFAFSLTDVCFLTRKVGWIAARGVHPYGQEGWGLILHTRDGGATWNRLPQNQLPPLNSVQFFDLENGVAIGEASPQYPSGVMVTSDGGQTWIARPGESDKNWLAGHFANIQEGVVTGALGQIAQATPDQFSPVTFSQFDLRALRDVHYSRSGACWIAGEGGSLFYSKNQGTSWSEPPSKLPDPLALMQDFQSVTQAGSHVWVAGSPGSVIWHSPDEGQTWEPQYTGQTVPIEKITFNSDSHGCAVGALGTILLTQDGGRTWRNVKGGDRHVALMQVAIDRENIDVPLLAQQSAEQGYRSFVYLPVRDDVPQSHYRGSASGPLLSNSSVLAVHGSHSVTAWQFPLVSPDLEYDRMGLIEELNRWSDGNLGPVMLEAFVCQLRTWRPEVLVLPQADTKNEINKLFQQAFHEAIAAAADPTRFLKQQELLGLKPWQVKRVFYQAADGRVGDVEVDPYDLLARKSQTIIEFAASGLHQTGRGNLDSISPVHYQFVPPTDPNIRQPSSSFFGGIVLAPGGAARRQLEPLNEEALEKAKKLAQRRKHLTAISEYSLDEQGHSGQMLSELHQSLRGFTPRQASEHLAQLARQYREQGYAELEELVLVELINLYPHESITSHAVTRLYHIWSSTELAWIRSRESVVQQETGRLNRQAQGDLIRQAEALRGQRSADAPPLLLKGEQDPFEQTQREGDFKVGPQKDWRNARVKLWRTQAVQLAEYFQTADEYQFHTPAIQFPLAGLIRELEPADRRQFASAEANDPVALFQLIGANSRPSVASKKTKTPPHLDGLLSDPCWEKAGEIRLSSERSQPTGTDNRPILFLAHDDKFLYVAGSFPKLDIPYAETITAGRQHDEAAAGFDRLQMVIDLDADYHSAYEFTFDQRGQISESCVGDSRWDPQLYLAVVQDETHWRLEGAIPMEELCPHAPEPGQRWAVCLQRIVPSVAVQGWALPTGQEVTPSSFGTVMFEE</sequence>
<evidence type="ECO:0000256" key="3">
    <source>
        <dbReference type="SAM" id="SignalP"/>
    </source>
</evidence>
<evidence type="ECO:0000256" key="1">
    <source>
        <dbReference type="ARBA" id="ARBA00022531"/>
    </source>
</evidence>
<keyword evidence="3" id="KW-0732">Signal</keyword>
<dbReference type="PANTHER" id="PTHR47199:SF2">
    <property type="entry name" value="PHOTOSYSTEM II STABILITY_ASSEMBLY FACTOR HCF136, CHLOROPLASTIC"/>
    <property type="match status" value="1"/>
</dbReference>
<accession>A0A518CIL3</accession>
<name>A0A518CIL3_9PLAN</name>
<keyword evidence="6" id="KW-1185">Reference proteome</keyword>
<feature type="signal peptide" evidence="3">
    <location>
        <begin position="1"/>
        <end position="20"/>
    </location>
</feature>
<dbReference type="Gene3D" id="2.130.10.10">
    <property type="entry name" value="YVTN repeat-like/Quinoprotein amine dehydrogenase"/>
    <property type="match status" value="2"/>
</dbReference>
<dbReference type="GO" id="GO:0009523">
    <property type="term" value="C:photosystem II"/>
    <property type="evidence" value="ECO:0007669"/>
    <property type="project" value="UniProtKB-KW"/>
</dbReference>
<evidence type="ECO:0000259" key="4">
    <source>
        <dbReference type="Pfam" id="PF14870"/>
    </source>
</evidence>
<evidence type="ECO:0000313" key="5">
    <source>
        <dbReference type="EMBL" id="QDU79069.1"/>
    </source>
</evidence>
<dbReference type="AlphaFoldDB" id="A0A518CIL3"/>
<feature type="chain" id="PRO_5021777312" evidence="3">
    <location>
        <begin position="21"/>
        <end position="1058"/>
    </location>
</feature>
<dbReference type="Gene3D" id="2.60.40.1190">
    <property type="match status" value="1"/>
</dbReference>
<dbReference type="GO" id="GO:0015979">
    <property type="term" value="P:photosynthesis"/>
    <property type="evidence" value="ECO:0007669"/>
    <property type="project" value="UniProtKB-KW"/>
</dbReference>
<feature type="domain" description="Photosynthesis system II assembly factor Ycf48/Hcf136-like" evidence="4">
    <location>
        <begin position="53"/>
        <end position="324"/>
    </location>
</feature>
<keyword evidence="2" id="KW-0604">Photosystem II</keyword>
<dbReference type="SUPFAM" id="SSF110296">
    <property type="entry name" value="Oligoxyloglucan reducing end-specific cellobiohydrolase"/>
    <property type="match status" value="1"/>
</dbReference>
<reference evidence="5 6" key="1">
    <citation type="submission" date="2019-02" db="EMBL/GenBank/DDBJ databases">
        <title>Deep-cultivation of Planctomycetes and their phenomic and genomic characterization uncovers novel biology.</title>
        <authorList>
            <person name="Wiegand S."/>
            <person name="Jogler M."/>
            <person name="Boedeker C."/>
            <person name="Pinto D."/>
            <person name="Vollmers J."/>
            <person name="Rivas-Marin E."/>
            <person name="Kohn T."/>
            <person name="Peeters S.H."/>
            <person name="Heuer A."/>
            <person name="Rast P."/>
            <person name="Oberbeckmann S."/>
            <person name="Bunk B."/>
            <person name="Jeske O."/>
            <person name="Meyerdierks A."/>
            <person name="Storesund J.E."/>
            <person name="Kallscheuer N."/>
            <person name="Luecker S."/>
            <person name="Lage O.M."/>
            <person name="Pohl T."/>
            <person name="Merkel B.J."/>
            <person name="Hornburger P."/>
            <person name="Mueller R.-W."/>
            <person name="Bruemmer F."/>
            <person name="Labrenz M."/>
            <person name="Spormann A.M."/>
            <person name="Op den Camp H."/>
            <person name="Overmann J."/>
            <person name="Amann R."/>
            <person name="Jetten M.S.M."/>
            <person name="Mascher T."/>
            <person name="Medema M.H."/>
            <person name="Devos D.P."/>
            <person name="Kaster A.-K."/>
            <person name="Ovreas L."/>
            <person name="Rohde M."/>
            <person name="Galperin M.Y."/>
            <person name="Jogler C."/>
        </authorList>
    </citation>
    <scope>NUCLEOTIDE SEQUENCE [LARGE SCALE GENOMIC DNA]</scope>
    <source>
        <strain evidence="5 6">Pla110</strain>
    </source>
</reference>
<dbReference type="EMBL" id="CP036281">
    <property type="protein sequence ID" value="QDU79069.1"/>
    <property type="molecule type" value="Genomic_DNA"/>
</dbReference>
<dbReference type="InterPro" id="IPR028203">
    <property type="entry name" value="PSII_CF48-like_dom"/>
</dbReference>
<proteinExistence type="predicted"/>
<protein>
    <submittedName>
        <fullName evidence="5">Ycf48-like protein</fullName>
    </submittedName>
</protein>
<dbReference type="SUPFAM" id="SSF49344">
    <property type="entry name" value="CBD9-like"/>
    <property type="match status" value="1"/>
</dbReference>
<organism evidence="5 6">
    <name type="scientific">Polystyrenella longa</name>
    <dbReference type="NCBI Taxonomy" id="2528007"/>
    <lineage>
        <taxon>Bacteria</taxon>
        <taxon>Pseudomonadati</taxon>
        <taxon>Planctomycetota</taxon>
        <taxon>Planctomycetia</taxon>
        <taxon>Planctomycetales</taxon>
        <taxon>Planctomycetaceae</taxon>
        <taxon>Polystyrenella</taxon>
    </lineage>
</organism>
<dbReference type="KEGG" id="plon:Pla110_07730"/>